<reference evidence="6" key="1">
    <citation type="submission" date="2020-06" db="EMBL/GenBank/DDBJ databases">
        <authorList>
            <person name="Dong N."/>
        </authorList>
    </citation>
    <scope>NUCLEOTIDE SEQUENCE</scope>
    <source>
        <strain evidence="6">R1692</strain>
    </source>
</reference>
<comment type="similarity">
    <text evidence="2">Belongs to the glycosyl hydrolase 33 family.</text>
</comment>
<gene>
    <name evidence="6" type="ORF">HX018_10595</name>
</gene>
<organism evidence="6 7">
    <name type="scientific">Sphingobacterium hotanense</name>
    <dbReference type="NCBI Taxonomy" id="649196"/>
    <lineage>
        <taxon>Bacteria</taxon>
        <taxon>Pseudomonadati</taxon>
        <taxon>Bacteroidota</taxon>
        <taxon>Sphingobacteriia</taxon>
        <taxon>Sphingobacteriales</taxon>
        <taxon>Sphingobacteriaceae</taxon>
        <taxon>Sphingobacterium</taxon>
    </lineage>
</organism>
<dbReference type="SUPFAM" id="SSF50939">
    <property type="entry name" value="Sialidases"/>
    <property type="match status" value="1"/>
</dbReference>
<accession>A0ABT7NN77</accession>
<proteinExistence type="inferred from homology"/>
<evidence type="ECO:0000313" key="6">
    <source>
        <dbReference type="EMBL" id="MDM1048688.1"/>
    </source>
</evidence>
<feature type="domain" description="Sialidase" evidence="5">
    <location>
        <begin position="159"/>
        <end position="361"/>
    </location>
</feature>
<evidence type="ECO:0000256" key="4">
    <source>
        <dbReference type="SAM" id="SignalP"/>
    </source>
</evidence>
<evidence type="ECO:0000256" key="3">
    <source>
        <dbReference type="ARBA" id="ARBA00012733"/>
    </source>
</evidence>
<feature type="signal peptide" evidence="4">
    <location>
        <begin position="1"/>
        <end position="24"/>
    </location>
</feature>
<dbReference type="CDD" id="cd15482">
    <property type="entry name" value="Sialidase_non-viral"/>
    <property type="match status" value="1"/>
</dbReference>
<evidence type="ECO:0000256" key="1">
    <source>
        <dbReference type="ARBA" id="ARBA00000427"/>
    </source>
</evidence>
<dbReference type="Proteomes" id="UP001170954">
    <property type="component" value="Unassembled WGS sequence"/>
</dbReference>
<name>A0ABT7NN77_9SPHI</name>
<evidence type="ECO:0000313" key="7">
    <source>
        <dbReference type="Proteomes" id="UP001170954"/>
    </source>
</evidence>
<dbReference type="EMBL" id="JACAGK010000027">
    <property type="protein sequence ID" value="MDM1048688.1"/>
    <property type="molecule type" value="Genomic_DNA"/>
</dbReference>
<reference evidence="6" key="2">
    <citation type="journal article" date="2022" name="Sci. Total Environ.">
        <title>Prevalence, transmission, and molecular epidemiology of tet(X)-positive bacteria among humans, animals, and environmental niches in China: An epidemiological, and genomic-based study.</title>
        <authorList>
            <person name="Dong N."/>
            <person name="Zeng Y."/>
            <person name="Cai C."/>
            <person name="Sun C."/>
            <person name="Lu J."/>
            <person name="Liu C."/>
            <person name="Zhou H."/>
            <person name="Sun Q."/>
            <person name="Shu L."/>
            <person name="Wang H."/>
            <person name="Wang Y."/>
            <person name="Wang S."/>
            <person name="Wu C."/>
            <person name="Chan E.W."/>
            <person name="Chen G."/>
            <person name="Shen Z."/>
            <person name="Chen S."/>
            <person name="Zhang R."/>
        </authorList>
    </citation>
    <scope>NUCLEOTIDE SEQUENCE</scope>
    <source>
        <strain evidence="6">R1692</strain>
    </source>
</reference>
<dbReference type="EC" id="3.2.1.18" evidence="3"/>
<feature type="chain" id="PRO_5045526775" description="exo-alpha-sialidase" evidence="4">
    <location>
        <begin position="25"/>
        <end position="389"/>
    </location>
</feature>
<evidence type="ECO:0000259" key="5">
    <source>
        <dbReference type="Pfam" id="PF13088"/>
    </source>
</evidence>
<dbReference type="Gene3D" id="2.120.10.10">
    <property type="match status" value="1"/>
</dbReference>
<keyword evidence="4" id="KW-0732">Signal</keyword>
<dbReference type="PANTHER" id="PTHR10628:SF30">
    <property type="entry name" value="EXO-ALPHA-SIALIDASE"/>
    <property type="match status" value="1"/>
</dbReference>
<sequence>MNMKRNSIVGLALALLFSTQMSFGQSSKVKKVKDMIIYQDNFFYSSFPSIVKTKNNNFLLSFRRAPERRAFGEKGTNHVDPNSYLVKLESKDGQNWTKVPKLIYSHPFGGSQDPCLLTLKDGTILCASYGWSFLRDDGLKNLRKQHFQSGDGTFLGGYIVRSTDNGKTWSDPIYPPSIGQEVNYDMYGNKVPVYNRGAMYESKTGRIFWVVAATDNAETKKTSNYLMYSDDKGKTWKYMSVVAEDPKVSFNETSIYETPKGDLVAFLRTAGYDDQACIARSTDGGKTFEWQSMGFQGHPLQAIRLPDNRVFVVYGYRHQPYGIRAKILNAECTDFATAEEIVIREDGGGWDIGYPWAVMLNKHQILVTYYFNINNGTRHIAGSLLELTK</sequence>
<dbReference type="InterPro" id="IPR036278">
    <property type="entry name" value="Sialidase_sf"/>
</dbReference>
<dbReference type="Pfam" id="PF13088">
    <property type="entry name" value="BNR_2"/>
    <property type="match status" value="1"/>
</dbReference>
<dbReference type="InterPro" id="IPR026856">
    <property type="entry name" value="Sialidase_fam"/>
</dbReference>
<comment type="catalytic activity">
    <reaction evidence="1">
        <text>Hydrolysis of alpha-(2-&gt;3)-, alpha-(2-&gt;6)-, alpha-(2-&gt;8)- glycosidic linkages of terminal sialic acid residues in oligosaccharides, glycoproteins, glycolipids, colominic acid and synthetic substrates.</text>
        <dbReference type="EC" id="3.2.1.18"/>
    </reaction>
</comment>
<evidence type="ECO:0000256" key="2">
    <source>
        <dbReference type="ARBA" id="ARBA00009348"/>
    </source>
</evidence>
<dbReference type="InterPro" id="IPR011040">
    <property type="entry name" value="Sialidase"/>
</dbReference>
<protein>
    <recommendedName>
        <fullName evidence="3">exo-alpha-sialidase</fullName>
        <ecNumber evidence="3">3.2.1.18</ecNumber>
    </recommendedName>
</protein>
<keyword evidence="7" id="KW-1185">Reference proteome</keyword>
<dbReference type="PANTHER" id="PTHR10628">
    <property type="entry name" value="SIALIDASE"/>
    <property type="match status" value="1"/>
</dbReference>
<comment type="caution">
    <text evidence="6">The sequence shown here is derived from an EMBL/GenBank/DDBJ whole genome shotgun (WGS) entry which is preliminary data.</text>
</comment>